<comment type="caution">
    <text evidence="14">The sequence shown here is derived from an EMBL/GenBank/DDBJ whole genome shotgun (WGS) entry which is preliminary data.</text>
</comment>
<reference evidence="14" key="2">
    <citation type="journal article" date="2022" name="Microbiol. Resour. Announc.">
        <title>Metagenome Sequencing to Explore Phylogenomics of Terrestrial Cyanobacteria.</title>
        <authorList>
            <person name="Ward R.D."/>
            <person name="Stajich J.E."/>
            <person name="Johansen J.R."/>
            <person name="Huntemann M."/>
            <person name="Clum A."/>
            <person name="Foster B."/>
            <person name="Foster B."/>
            <person name="Roux S."/>
            <person name="Palaniappan K."/>
            <person name="Varghese N."/>
            <person name="Mukherjee S."/>
            <person name="Reddy T.B.K."/>
            <person name="Daum C."/>
            <person name="Copeland A."/>
            <person name="Chen I.A."/>
            <person name="Ivanova N.N."/>
            <person name="Kyrpides N.C."/>
            <person name="Shapiro N."/>
            <person name="Eloe-Fadrosh E.A."/>
            <person name="Pietrasiak N."/>
        </authorList>
    </citation>
    <scope>NUCLEOTIDE SEQUENCE</scope>
    <source>
        <strain evidence="14">GSE-TBD4-15B</strain>
    </source>
</reference>
<evidence type="ECO:0000259" key="13">
    <source>
        <dbReference type="PROSITE" id="PS51903"/>
    </source>
</evidence>
<dbReference type="GO" id="GO:0006508">
    <property type="term" value="P:proteolysis"/>
    <property type="evidence" value="ECO:0007669"/>
    <property type="project" value="UniProtKB-KW"/>
</dbReference>
<dbReference type="InterPro" id="IPR036628">
    <property type="entry name" value="Clp_N_dom_sf"/>
</dbReference>
<evidence type="ECO:0000256" key="6">
    <source>
        <dbReference type="ARBA" id="ARBA00023016"/>
    </source>
</evidence>
<evidence type="ECO:0000256" key="5">
    <source>
        <dbReference type="ARBA" id="ARBA00022840"/>
    </source>
</evidence>
<dbReference type="PANTHER" id="PTHR11638">
    <property type="entry name" value="ATP-DEPENDENT CLP PROTEASE"/>
    <property type="match status" value="1"/>
</dbReference>
<dbReference type="InterPro" id="IPR019489">
    <property type="entry name" value="Clp_ATPase_C"/>
</dbReference>
<keyword evidence="6" id="KW-0346">Stress response</keyword>
<dbReference type="FunFam" id="1.10.8.60:FF:000017">
    <property type="entry name" value="ATP-dependent chaperone ClpB"/>
    <property type="match status" value="1"/>
</dbReference>
<evidence type="ECO:0000313" key="14">
    <source>
        <dbReference type="EMBL" id="MBW4467018.1"/>
    </source>
</evidence>
<sequence length="814" mass="88978">MFEYFTEKAIAVVMAAQDEARRLRHSFVGTEQILLGLIQTSNTLAASVLADLGVTLEPARAEVESIIGYGSGSGAKDIPFTPKTKRILELAFEQARQLDQPYIAPEHILLSLVQDRDNVAVKVLERLNIDVGELRQRIIRAASEAPVAAGRRGSRERSSKSTSRVLDEFSRDLTKMAAAGQLDPMVGRSRELERIVQILGRRTKNNPVLVGEPGVGKTALAEGLAQRIIDQAVPDTLIDKQVVSLDMGSLLSGTRFRGDFEERLTQIVQEVRQAGNIILVIDELHTLVGAGAAEGGTDAANMLKPALARGEFQVVGATTLDEYRQYIERDAALERRFQPVTIGAPSVEDTVEILRGLRSRYEQHHQLTFSDAALEAAAQLSDRYITDRHLPDKAIDLIDEAGSMVRFRHAKQSPTKALKQELRQATLAKEAAVNAQDFDQAGKLRDQELALEAQLREGATPAQLPQVNAEDIAQIAAAWTGVPVSKLTESEAVMVLHLEDLLHDRVIGQEEAVVAVSRAIRRSRVGLGSPDRPIASLVFSGPTGVGKTELAKALAAAVFGSEAAMIRLDMSEFMESHTVSKLIGSPPGYVGYDEGGQLTEAVRRQPYSVILLDEIEKAHPDVFNILLQLLDDGRLTDAKGRTVSFKNTLLIMTSNLGSQAIQKGGGSLGFELSAGEAGQYSQIRARVMDEMKQFFRPELLNRIDDIIVFRQLQQQEVAQIAELMIREVNSRLTEMEITLEVTEAFKALLITEGYDPSYGARPLRRAISRLLEDSLAEAMLRGTVKAGDTAVADVDPDGQVYVQCQSESELATVS</sequence>
<dbReference type="GO" id="GO:0016887">
    <property type="term" value="F:ATP hydrolysis activity"/>
    <property type="evidence" value="ECO:0007669"/>
    <property type="project" value="InterPro"/>
</dbReference>
<evidence type="ECO:0000256" key="9">
    <source>
        <dbReference type="ARBA" id="ARBA00026057"/>
    </source>
</evidence>
<evidence type="ECO:0000256" key="3">
    <source>
        <dbReference type="ARBA" id="ARBA00022737"/>
    </source>
</evidence>
<dbReference type="PROSITE" id="PS00870">
    <property type="entry name" value="CLPAB_1"/>
    <property type="match status" value="1"/>
</dbReference>
<keyword evidence="4 11" id="KW-0547">Nucleotide-binding</keyword>
<reference evidence="14" key="1">
    <citation type="submission" date="2021-05" db="EMBL/GenBank/DDBJ databases">
        <authorList>
            <person name="Pietrasiak N."/>
            <person name="Ward R."/>
            <person name="Stajich J.E."/>
            <person name="Kurbessoian T."/>
        </authorList>
    </citation>
    <scope>NUCLEOTIDE SEQUENCE</scope>
    <source>
        <strain evidence="14">GSE-TBD4-15B</strain>
    </source>
</reference>
<evidence type="ECO:0000256" key="8">
    <source>
        <dbReference type="ARBA" id="ARBA00023186"/>
    </source>
</evidence>
<dbReference type="PROSITE" id="PS51903">
    <property type="entry name" value="CLP_R"/>
    <property type="match status" value="1"/>
</dbReference>
<evidence type="ECO:0000256" key="11">
    <source>
        <dbReference type="RuleBase" id="RU004432"/>
    </source>
</evidence>
<dbReference type="InterPro" id="IPR004176">
    <property type="entry name" value="Clp_R_N"/>
</dbReference>
<evidence type="ECO:0000256" key="4">
    <source>
        <dbReference type="ARBA" id="ARBA00022741"/>
    </source>
</evidence>
<dbReference type="FunFam" id="3.40.50.300:FF:000025">
    <property type="entry name" value="ATP-dependent Clp protease subunit"/>
    <property type="match status" value="1"/>
</dbReference>
<dbReference type="Gene3D" id="1.10.1780.10">
    <property type="entry name" value="Clp, N-terminal domain"/>
    <property type="match status" value="1"/>
</dbReference>
<evidence type="ECO:0000256" key="10">
    <source>
        <dbReference type="PROSITE-ProRule" id="PRU01251"/>
    </source>
</evidence>
<dbReference type="FunFam" id="3.40.50.300:FF:000010">
    <property type="entry name" value="Chaperone clpB 1, putative"/>
    <property type="match status" value="1"/>
</dbReference>
<dbReference type="Proteomes" id="UP000707356">
    <property type="component" value="Unassembled WGS sequence"/>
</dbReference>
<protein>
    <submittedName>
        <fullName evidence="14">ATP-dependent Clp protease ATP-binding subunit</fullName>
    </submittedName>
</protein>
<dbReference type="SUPFAM" id="SSF81923">
    <property type="entry name" value="Double Clp-N motif"/>
    <property type="match status" value="2"/>
</dbReference>
<keyword evidence="3 10" id="KW-0677">Repeat</keyword>
<dbReference type="InterPro" id="IPR041546">
    <property type="entry name" value="ClpA/ClpB_AAA_lid"/>
</dbReference>
<comment type="similarity">
    <text evidence="2 11">Belongs to the ClpA/ClpB family.</text>
</comment>
<dbReference type="InterPro" id="IPR018368">
    <property type="entry name" value="ClpA/B_CS1"/>
</dbReference>
<dbReference type="Gene3D" id="3.40.50.300">
    <property type="entry name" value="P-loop containing nucleotide triphosphate hydrolases"/>
    <property type="match status" value="2"/>
</dbReference>
<dbReference type="Gene3D" id="4.10.860.10">
    <property type="entry name" value="UVR domain"/>
    <property type="match status" value="1"/>
</dbReference>
<name>A0A951PCS5_9CYAN</name>
<keyword evidence="5 11" id="KW-0067">ATP-binding</keyword>
<dbReference type="CDD" id="cd19499">
    <property type="entry name" value="RecA-like_ClpB_Hsp104-like"/>
    <property type="match status" value="1"/>
</dbReference>
<comment type="subcellular location">
    <subcellularLocation>
        <location evidence="1">Cytoplasm</location>
    </subcellularLocation>
</comment>
<dbReference type="PROSITE" id="PS50151">
    <property type="entry name" value="UVR"/>
    <property type="match status" value="1"/>
</dbReference>
<evidence type="ECO:0000256" key="1">
    <source>
        <dbReference type="ARBA" id="ARBA00004496"/>
    </source>
</evidence>
<gene>
    <name evidence="14" type="ORF">KME07_16460</name>
</gene>
<dbReference type="InterPro" id="IPR001270">
    <property type="entry name" value="ClpA/B"/>
</dbReference>
<dbReference type="PROSITE" id="PS00871">
    <property type="entry name" value="CLPAB_2"/>
    <property type="match status" value="1"/>
</dbReference>
<dbReference type="Pfam" id="PF00004">
    <property type="entry name" value="AAA"/>
    <property type="match status" value="1"/>
</dbReference>
<dbReference type="PANTHER" id="PTHR11638:SF155">
    <property type="entry name" value="CHAPERONE PROTEIN CLPC1, CHLOROPLASTIC-LIKE"/>
    <property type="match status" value="1"/>
</dbReference>
<proteinExistence type="inferred from homology"/>
<dbReference type="Pfam" id="PF10431">
    <property type="entry name" value="ClpB_D2-small"/>
    <property type="match status" value="1"/>
</dbReference>
<dbReference type="InterPro" id="IPR028299">
    <property type="entry name" value="ClpA/B_CS2"/>
</dbReference>
<dbReference type="Pfam" id="PF02861">
    <property type="entry name" value="Clp_N"/>
    <property type="match status" value="1"/>
</dbReference>
<dbReference type="SUPFAM" id="SSF52540">
    <property type="entry name" value="P-loop containing nucleoside triphosphate hydrolases"/>
    <property type="match status" value="2"/>
</dbReference>
<dbReference type="CDD" id="cd00009">
    <property type="entry name" value="AAA"/>
    <property type="match status" value="1"/>
</dbReference>
<keyword evidence="8 11" id="KW-0143">Chaperone</keyword>
<dbReference type="Gene3D" id="1.10.8.60">
    <property type="match status" value="2"/>
</dbReference>
<dbReference type="Pfam" id="PF17871">
    <property type="entry name" value="AAA_lid_9"/>
    <property type="match status" value="1"/>
</dbReference>
<comment type="subunit">
    <text evidence="9">Homohexamer. The oligomerization is ATP-dependent.</text>
</comment>
<dbReference type="InterPro" id="IPR003959">
    <property type="entry name" value="ATPase_AAA_core"/>
</dbReference>
<feature type="domain" description="UVR" evidence="12">
    <location>
        <begin position="419"/>
        <end position="454"/>
    </location>
</feature>
<evidence type="ECO:0000259" key="12">
    <source>
        <dbReference type="PROSITE" id="PS50151"/>
    </source>
</evidence>
<keyword evidence="14" id="KW-0645">Protease</keyword>
<dbReference type="Pfam" id="PF07724">
    <property type="entry name" value="AAA_2"/>
    <property type="match status" value="1"/>
</dbReference>
<dbReference type="AlphaFoldDB" id="A0A951PCS5"/>
<dbReference type="EMBL" id="JAHHHV010000072">
    <property type="protein sequence ID" value="MBW4467018.1"/>
    <property type="molecule type" value="Genomic_DNA"/>
</dbReference>
<evidence type="ECO:0000313" key="15">
    <source>
        <dbReference type="Proteomes" id="UP000707356"/>
    </source>
</evidence>
<dbReference type="GO" id="GO:0034605">
    <property type="term" value="P:cellular response to heat"/>
    <property type="evidence" value="ECO:0007669"/>
    <property type="project" value="TreeGrafter"/>
</dbReference>
<keyword evidence="14" id="KW-0378">Hydrolase</keyword>
<dbReference type="InterPro" id="IPR001943">
    <property type="entry name" value="UVR_dom"/>
</dbReference>
<organism evidence="14 15">
    <name type="scientific">Pegethrix bostrychoides GSE-TBD4-15B</name>
    <dbReference type="NCBI Taxonomy" id="2839662"/>
    <lineage>
        <taxon>Bacteria</taxon>
        <taxon>Bacillati</taxon>
        <taxon>Cyanobacteriota</taxon>
        <taxon>Cyanophyceae</taxon>
        <taxon>Oculatellales</taxon>
        <taxon>Oculatellaceae</taxon>
        <taxon>Pegethrix</taxon>
    </lineage>
</organism>
<dbReference type="PRINTS" id="PR00300">
    <property type="entry name" value="CLPPROTEASEA"/>
</dbReference>
<feature type="domain" description="Clp R" evidence="13">
    <location>
        <begin position="2"/>
        <end position="144"/>
    </location>
</feature>
<evidence type="ECO:0000256" key="2">
    <source>
        <dbReference type="ARBA" id="ARBA00008675"/>
    </source>
</evidence>
<dbReference type="InterPro" id="IPR027417">
    <property type="entry name" value="P-loop_NTPase"/>
</dbReference>
<dbReference type="GO" id="GO:0005524">
    <property type="term" value="F:ATP binding"/>
    <property type="evidence" value="ECO:0007669"/>
    <property type="project" value="UniProtKB-KW"/>
</dbReference>
<dbReference type="InterPro" id="IPR050130">
    <property type="entry name" value="ClpA_ClpB"/>
</dbReference>
<dbReference type="InterPro" id="IPR003593">
    <property type="entry name" value="AAA+_ATPase"/>
</dbReference>
<keyword evidence="7" id="KW-0175">Coiled coil</keyword>
<dbReference type="GO" id="GO:0005737">
    <property type="term" value="C:cytoplasm"/>
    <property type="evidence" value="ECO:0007669"/>
    <property type="project" value="UniProtKB-SubCell"/>
</dbReference>
<accession>A0A951PCS5</accession>
<evidence type="ECO:0000256" key="7">
    <source>
        <dbReference type="ARBA" id="ARBA00023054"/>
    </source>
</evidence>
<dbReference type="SMART" id="SM00382">
    <property type="entry name" value="AAA"/>
    <property type="match status" value="2"/>
</dbReference>
<dbReference type="GO" id="GO:0008233">
    <property type="term" value="F:peptidase activity"/>
    <property type="evidence" value="ECO:0007669"/>
    <property type="project" value="UniProtKB-KW"/>
</dbReference>
<dbReference type="SMART" id="SM01086">
    <property type="entry name" value="ClpB_D2-small"/>
    <property type="match status" value="1"/>
</dbReference>